<evidence type="ECO:0000313" key="2">
    <source>
        <dbReference type="EMBL" id="ERP32178.1"/>
    </source>
</evidence>
<accession>U7D8A9</accession>
<dbReference type="Proteomes" id="UP000017148">
    <property type="component" value="Unassembled WGS sequence"/>
</dbReference>
<organism evidence="2 3">
    <name type="scientific">Chitinivibrio alkaliphilus ACht1</name>
    <dbReference type="NCBI Taxonomy" id="1313304"/>
    <lineage>
        <taxon>Bacteria</taxon>
        <taxon>Pseudomonadati</taxon>
        <taxon>Fibrobacterota</taxon>
        <taxon>Chitinivibrionia</taxon>
        <taxon>Chitinivibrionales</taxon>
        <taxon>Chitinivibrionaceae</taxon>
        <taxon>Chitinivibrio</taxon>
    </lineage>
</organism>
<gene>
    <name evidence="2" type="ORF">CALK_0908</name>
</gene>
<dbReference type="Pfam" id="PF07238">
    <property type="entry name" value="PilZ"/>
    <property type="match status" value="1"/>
</dbReference>
<evidence type="ECO:0000313" key="3">
    <source>
        <dbReference type="Proteomes" id="UP000017148"/>
    </source>
</evidence>
<dbReference type="RefSeq" id="WP_022636409.1">
    <property type="nucleotide sequence ID" value="NZ_ASJR01000006.1"/>
</dbReference>
<dbReference type="EMBL" id="ASJR01000006">
    <property type="protein sequence ID" value="ERP32178.1"/>
    <property type="molecule type" value="Genomic_DNA"/>
</dbReference>
<dbReference type="InterPro" id="IPR009875">
    <property type="entry name" value="PilZ_domain"/>
</dbReference>
<keyword evidence="3" id="KW-1185">Reference proteome</keyword>
<comment type="caution">
    <text evidence="2">The sequence shown here is derived from an EMBL/GenBank/DDBJ whole genome shotgun (WGS) entry which is preliminary data.</text>
</comment>
<protein>
    <submittedName>
        <fullName evidence="2">Type IV pilus assembly protein PilZ</fullName>
    </submittedName>
</protein>
<dbReference type="GO" id="GO:0035438">
    <property type="term" value="F:cyclic-di-GMP binding"/>
    <property type="evidence" value="ECO:0007669"/>
    <property type="project" value="InterPro"/>
</dbReference>
<dbReference type="STRING" id="1313304.CALK_0908"/>
<reference evidence="2 3" key="1">
    <citation type="journal article" date="2013" name="Environ. Microbiol.">
        <title>Genome analysis of Chitinivibrio alkaliphilus gen. nov., sp. nov., a novel extremely haloalkaliphilic anaerobic chitinolytic bacterium from the candidate phylum Termite Group 3.</title>
        <authorList>
            <person name="Sorokin D.Y."/>
            <person name="Gumerov V.M."/>
            <person name="Rakitin A.L."/>
            <person name="Beletsky A.V."/>
            <person name="Damste J.S."/>
            <person name="Muyzer G."/>
            <person name="Mardanov A.V."/>
            <person name="Ravin N.V."/>
        </authorList>
    </citation>
    <scope>NUCLEOTIDE SEQUENCE [LARGE SCALE GENOMIC DNA]</scope>
    <source>
        <strain evidence="2 3">ACht1</strain>
    </source>
</reference>
<dbReference type="OrthoDB" id="5454592at2"/>
<evidence type="ECO:0000259" key="1">
    <source>
        <dbReference type="Pfam" id="PF07238"/>
    </source>
</evidence>
<dbReference type="eggNOG" id="ENOG50345ET">
    <property type="taxonomic scope" value="Bacteria"/>
</dbReference>
<dbReference type="AlphaFoldDB" id="U7D8A9"/>
<name>U7D8A9_9BACT</name>
<sequence length="226" mass="26216">MRKIDRNDINIMIVCKSAGAQAYKTHFTNLNIRHYVISSGHEIENIPQILPINGVLVDISTFVKMDPHEKTILKEMEKIYPFARVKWNTDSGQINLMHHRDDVETVEDFIEKEARLFDPRIMRTSQRKEINLNVTLSDTRDFTGVQEKTTTLNISDTGFFIITSSRNWKENQRVFIVINELSLKTPIELRIIRKVEWGEIESTAPGISTRVDSILDSQQDELMDLL</sequence>
<feature type="domain" description="PilZ" evidence="1">
    <location>
        <begin position="123"/>
        <end position="222"/>
    </location>
</feature>
<proteinExistence type="predicted"/>